<feature type="compositionally biased region" description="Basic and acidic residues" evidence="1">
    <location>
        <begin position="350"/>
        <end position="362"/>
    </location>
</feature>
<evidence type="ECO:0000313" key="5">
    <source>
        <dbReference type="Proteomes" id="UP000466632"/>
    </source>
</evidence>
<keyword evidence="2" id="KW-0472">Membrane</keyword>
<feature type="compositionally biased region" description="Basic and acidic residues" evidence="1">
    <location>
        <begin position="245"/>
        <end position="267"/>
    </location>
</feature>
<feature type="transmembrane region" description="Helical" evidence="2">
    <location>
        <begin position="270"/>
        <end position="294"/>
    </location>
</feature>
<dbReference type="KEGG" id="mseo:MSEO_44530"/>
<feature type="compositionally biased region" description="Pro residues" evidence="1">
    <location>
        <begin position="316"/>
        <end position="345"/>
    </location>
</feature>
<accession>A0A7I7P608</accession>
<sequence length="368" mass="37479">MAPETVRMVLVEGEAAGGVTVDQDGFHLTDQTTAVAAADRVVSAILGTRESAAQGGYQLTSSGVTWTDAAEAAALRKALAERKIENVKLVSAVMAAAALAQAAGSATNCARTALLFVEPATATLAVVDTADGSVADVRRHPLPSSDEAALAKLAAMASDAESMRARPDGLFLVGSDVDIPYLKPALEAATSLSVTTPEEPEMALARGASLAAANARLGAPSTIAMPYAGDPSADRRELAYSAESDSGKARATGAEREAAAHTDEQRSRKAVLAVVAATLVFVGGVVALAVALAVDIRPHAHQRPDITQNVVAPGNQAPPPPSVIPPPPASAPPAPAPASPQPGPAPSHGEQWDDWLHRHLGEHGIPVP</sequence>
<dbReference type="AlphaFoldDB" id="A0A7I7P608"/>
<proteinExistence type="predicted"/>
<dbReference type="InterPro" id="IPR055583">
    <property type="entry name" value="DUF7159"/>
</dbReference>
<keyword evidence="2" id="KW-1133">Transmembrane helix</keyword>
<organism evidence="4 5">
    <name type="scientific">Mycobacterium seoulense</name>
    <dbReference type="NCBI Taxonomy" id="386911"/>
    <lineage>
        <taxon>Bacteria</taxon>
        <taxon>Bacillati</taxon>
        <taxon>Actinomycetota</taxon>
        <taxon>Actinomycetes</taxon>
        <taxon>Mycobacteriales</taxon>
        <taxon>Mycobacteriaceae</taxon>
        <taxon>Mycobacterium</taxon>
    </lineage>
</organism>
<reference evidence="4 5" key="1">
    <citation type="journal article" date="2019" name="Emerg. Microbes Infect.">
        <title>Comprehensive subspecies identification of 175 nontuberculous mycobacteria species based on 7547 genomic profiles.</title>
        <authorList>
            <person name="Matsumoto Y."/>
            <person name="Kinjo T."/>
            <person name="Motooka D."/>
            <person name="Nabeya D."/>
            <person name="Jung N."/>
            <person name="Uechi K."/>
            <person name="Horii T."/>
            <person name="Iida T."/>
            <person name="Fujita J."/>
            <person name="Nakamura S."/>
        </authorList>
    </citation>
    <scope>NUCLEOTIDE SEQUENCE [LARGE SCALE GENOMIC DNA]</scope>
    <source>
        <strain evidence="4 5">JCM 16018</strain>
    </source>
</reference>
<keyword evidence="5" id="KW-1185">Reference proteome</keyword>
<evidence type="ECO:0000256" key="2">
    <source>
        <dbReference type="SAM" id="Phobius"/>
    </source>
</evidence>
<evidence type="ECO:0000313" key="4">
    <source>
        <dbReference type="EMBL" id="BBY03954.1"/>
    </source>
</evidence>
<dbReference type="Proteomes" id="UP000466632">
    <property type="component" value="Chromosome"/>
</dbReference>
<gene>
    <name evidence="4" type="ORF">MSEO_44530</name>
</gene>
<keyword evidence="2" id="KW-0812">Transmembrane</keyword>
<protein>
    <recommendedName>
        <fullName evidence="3">DUF7159 domain-containing protein</fullName>
    </recommendedName>
</protein>
<feature type="region of interest" description="Disordered" evidence="1">
    <location>
        <begin position="235"/>
        <end position="267"/>
    </location>
</feature>
<dbReference type="Pfam" id="PF23717">
    <property type="entry name" value="DUF7159"/>
    <property type="match status" value="1"/>
</dbReference>
<dbReference type="EMBL" id="AP022582">
    <property type="protein sequence ID" value="BBY03954.1"/>
    <property type="molecule type" value="Genomic_DNA"/>
</dbReference>
<name>A0A7I7P608_9MYCO</name>
<feature type="domain" description="DUF7159" evidence="3">
    <location>
        <begin position="1"/>
        <end position="218"/>
    </location>
</feature>
<evidence type="ECO:0000259" key="3">
    <source>
        <dbReference type="Pfam" id="PF23717"/>
    </source>
</evidence>
<feature type="region of interest" description="Disordered" evidence="1">
    <location>
        <begin position="309"/>
        <end position="368"/>
    </location>
</feature>
<evidence type="ECO:0000256" key="1">
    <source>
        <dbReference type="SAM" id="MobiDB-lite"/>
    </source>
</evidence>